<proteinExistence type="predicted"/>
<dbReference type="GO" id="GO:0016491">
    <property type="term" value="F:oxidoreductase activity"/>
    <property type="evidence" value="ECO:0007669"/>
    <property type="project" value="InterPro"/>
</dbReference>
<dbReference type="Proteomes" id="UP000470082">
    <property type="component" value="Unassembled WGS sequence"/>
</dbReference>
<dbReference type="AlphaFoldDB" id="A0A7X2N294"/>
<dbReference type="InterPro" id="IPR000415">
    <property type="entry name" value="Nitroreductase-like"/>
</dbReference>
<dbReference type="InterPro" id="IPR029478">
    <property type="entry name" value="TM1586_NiRdase"/>
</dbReference>
<gene>
    <name evidence="2" type="ORF">FYJ50_03375</name>
</gene>
<feature type="domain" description="Putative nitroreductase TM1586" evidence="1">
    <location>
        <begin position="2"/>
        <end position="203"/>
    </location>
</feature>
<dbReference type="RefSeq" id="WP_154459623.1">
    <property type="nucleotide sequence ID" value="NZ_JAQYTQ010000055.1"/>
</dbReference>
<reference evidence="2 3" key="1">
    <citation type="submission" date="2019-08" db="EMBL/GenBank/DDBJ databases">
        <title>In-depth cultivation of the pig gut microbiome towards novel bacterial diversity and tailored functional studies.</title>
        <authorList>
            <person name="Wylensek D."/>
            <person name="Hitch T.C.A."/>
            <person name="Clavel T."/>
        </authorList>
    </citation>
    <scope>NUCLEOTIDE SEQUENCE [LARGE SCALE GENOMIC DNA]</scope>
    <source>
        <strain evidence="2 3">LKV-178-WT-2G</strain>
    </source>
</reference>
<dbReference type="EMBL" id="VUMM01000004">
    <property type="protein sequence ID" value="MSS01153.1"/>
    <property type="molecule type" value="Genomic_DNA"/>
</dbReference>
<comment type="caution">
    <text evidence="2">The sequence shown here is derived from an EMBL/GenBank/DDBJ whole genome shotgun (WGS) entry which is preliminary data.</text>
</comment>
<name>A0A7X2N294_9FIRM</name>
<protein>
    <recommendedName>
        <fullName evidence="1">Putative nitroreductase TM1586 domain-containing protein</fullName>
    </recommendedName>
</protein>
<evidence type="ECO:0000259" key="1">
    <source>
        <dbReference type="Pfam" id="PF14512"/>
    </source>
</evidence>
<sequence length="234" mass="27519">MKEYIYKRKSVRNYKKERVKELDVIESFLSEIVPLDASIQTKIKIVEKDQIHTILPFKTLNCIEITSEKTIQGRMNAGFMGAQLELYLYSLGLGACWMGMASSKEENYCISLCFGYPNTSSYREVLQFKRKEWSDFSDQLDENLKPAYYAPSSMNSQPWYFTHETNKVHLWYIPKSGMFHSLKCTPDKNNQIDLGICLAYLYVSHKNMKISKEKNKKHLNYLYICTIQFKEEEK</sequence>
<dbReference type="SUPFAM" id="SSF55469">
    <property type="entry name" value="FMN-dependent nitroreductase-like"/>
    <property type="match status" value="1"/>
</dbReference>
<evidence type="ECO:0000313" key="3">
    <source>
        <dbReference type="Proteomes" id="UP000470082"/>
    </source>
</evidence>
<accession>A0A7X2N294</accession>
<dbReference type="Pfam" id="PF14512">
    <property type="entry name" value="TM1586_NiRdase"/>
    <property type="match status" value="1"/>
</dbReference>
<keyword evidence="3" id="KW-1185">Reference proteome</keyword>
<dbReference type="Gene3D" id="3.40.109.30">
    <property type="entry name" value="putative nitroreductase (tm1586), domain 2"/>
    <property type="match status" value="1"/>
</dbReference>
<evidence type="ECO:0000313" key="2">
    <source>
        <dbReference type="EMBL" id="MSS01153.1"/>
    </source>
</evidence>
<organism evidence="2 3">
    <name type="scientific">Floccifex porci</name>
    <dbReference type="NCBI Taxonomy" id="2606629"/>
    <lineage>
        <taxon>Bacteria</taxon>
        <taxon>Bacillati</taxon>
        <taxon>Bacillota</taxon>
        <taxon>Erysipelotrichia</taxon>
        <taxon>Erysipelotrichales</taxon>
        <taxon>Erysipelotrichaceae</taxon>
        <taxon>Floccifex</taxon>
    </lineage>
</organism>
<dbReference type="Gene3D" id="3.40.109.10">
    <property type="entry name" value="NADH Oxidase"/>
    <property type="match status" value="1"/>
</dbReference>